<keyword evidence="2" id="KW-1185">Reference proteome</keyword>
<evidence type="ECO:0000313" key="1">
    <source>
        <dbReference type="EMBL" id="NYI78436.1"/>
    </source>
</evidence>
<name>A0A7Z0DNE4_9ACTN</name>
<protein>
    <submittedName>
        <fullName evidence="1">Uncharacterized protein</fullName>
    </submittedName>
</protein>
<comment type="caution">
    <text evidence="1">The sequence shown here is derived from an EMBL/GenBank/DDBJ whole genome shotgun (WGS) entry which is preliminary data.</text>
</comment>
<proteinExistence type="predicted"/>
<accession>A0A7Z0DNE4</accession>
<reference evidence="1 2" key="1">
    <citation type="submission" date="2020-07" db="EMBL/GenBank/DDBJ databases">
        <title>Sequencing the genomes of 1000 actinobacteria strains.</title>
        <authorList>
            <person name="Klenk H.-P."/>
        </authorList>
    </citation>
    <scope>NUCLEOTIDE SEQUENCE [LARGE SCALE GENOMIC DNA]</scope>
    <source>
        <strain evidence="1 2">DSM 26487</strain>
    </source>
</reference>
<organism evidence="1 2">
    <name type="scientific">Nocardioides panzhihuensis</name>
    <dbReference type="NCBI Taxonomy" id="860243"/>
    <lineage>
        <taxon>Bacteria</taxon>
        <taxon>Bacillati</taxon>
        <taxon>Actinomycetota</taxon>
        <taxon>Actinomycetes</taxon>
        <taxon>Propionibacteriales</taxon>
        <taxon>Nocardioidaceae</taxon>
        <taxon>Nocardioides</taxon>
    </lineage>
</organism>
<dbReference type="AlphaFoldDB" id="A0A7Z0DNE4"/>
<dbReference type="EMBL" id="JACBZR010000001">
    <property type="protein sequence ID" value="NYI78436.1"/>
    <property type="molecule type" value="Genomic_DNA"/>
</dbReference>
<gene>
    <name evidence="1" type="ORF">BJ988_003084</name>
</gene>
<evidence type="ECO:0000313" key="2">
    <source>
        <dbReference type="Proteomes" id="UP000564496"/>
    </source>
</evidence>
<dbReference type="Proteomes" id="UP000564496">
    <property type="component" value="Unassembled WGS sequence"/>
</dbReference>
<sequence length="39" mass="4567">MDRIMTVPKAFDAHADLDCVRSLDDRLYGWHNTLIALRH</sequence>